<feature type="compositionally biased region" description="Polar residues" evidence="1">
    <location>
        <begin position="502"/>
        <end position="511"/>
    </location>
</feature>
<feature type="compositionally biased region" description="Gly residues" evidence="1">
    <location>
        <begin position="242"/>
        <end position="313"/>
    </location>
</feature>
<feature type="compositionally biased region" description="Low complexity" evidence="1">
    <location>
        <begin position="85"/>
        <end position="104"/>
    </location>
</feature>
<feature type="region of interest" description="Disordered" evidence="1">
    <location>
        <begin position="621"/>
        <end position="696"/>
    </location>
</feature>
<reference evidence="3" key="1">
    <citation type="journal article" date="2017" name="Nat. Ecol. Evol.">
        <title>Genome expansion and lineage-specific genetic innovations in the forest pathogenic fungi Armillaria.</title>
        <authorList>
            <person name="Sipos G."/>
            <person name="Prasanna A.N."/>
            <person name="Walter M.C."/>
            <person name="O'Connor E."/>
            <person name="Balint B."/>
            <person name="Krizsan K."/>
            <person name="Kiss B."/>
            <person name="Hess J."/>
            <person name="Varga T."/>
            <person name="Slot J."/>
            <person name="Riley R."/>
            <person name="Boka B."/>
            <person name="Rigling D."/>
            <person name="Barry K."/>
            <person name="Lee J."/>
            <person name="Mihaltcheva S."/>
            <person name="LaButti K."/>
            <person name="Lipzen A."/>
            <person name="Waldron R."/>
            <person name="Moloney N.M."/>
            <person name="Sperisen C."/>
            <person name="Kredics L."/>
            <person name="Vagvoelgyi C."/>
            <person name="Patrignani A."/>
            <person name="Fitzpatrick D."/>
            <person name="Nagy I."/>
            <person name="Doyle S."/>
            <person name="Anderson J.B."/>
            <person name="Grigoriev I.V."/>
            <person name="Gueldener U."/>
            <person name="Muensterkoetter M."/>
            <person name="Nagy L.G."/>
        </authorList>
    </citation>
    <scope>NUCLEOTIDE SEQUENCE [LARGE SCALE GENOMIC DNA]</scope>
    <source>
        <strain evidence="3">C18/9</strain>
    </source>
</reference>
<dbReference type="EMBL" id="FUEG01000003">
    <property type="protein sequence ID" value="SJL01663.1"/>
    <property type="molecule type" value="Genomic_DNA"/>
</dbReference>
<dbReference type="Proteomes" id="UP000219338">
    <property type="component" value="Unassembled WGS sequence"/>
</dbReference>
<feature type="compositionally biased region" description="Polar residues" evidence="1">
    <location>
        <begin position="754"/>
        <end position="779"/>
    </location>
</feature>
<gene>
    <name evidence="2" type="ORF">ARMOST_04986</name>
</gene>
<feature type="compositionally biased region" description="Low complexity" evidence="1">
    <location>
        <begin position="29"/>
        <end position="64"/>
    </location>
</feature>
<name>A0A284QYW0_ARMOS</name>
<feature type="compositionally biased region" description="Pro residues" evidence="1">
    <location>
        <begin position="105"/>
        <end position="121"/>
    </location>
</feature>
<feature type="compositionally biased region" description="Pro residues" evidence="1">
    <location>
        <begin position="15"/>
        <end position="28"/>
    </location>
</feature>
<feature type="region of interest" description="Disordered" evidence="1">
    <location>
        <begin position="167"/>
        <end position="363"/>
    </location>
</feature>
<feature type="region of interest" description="Disordered" evidence="1">
    <location>
        <begin position="1"/>
        <end position="131"/>
    </location>
</feature>
<protein>
    <recommendedName>
        <fullName evidence="4">Proteasome subunit alpha type 1</fullName>
    </recommendedName>
</protein>
<keyword evidence="3" id="KW-1185">Reference proteome</keyword>
<feature type="compositionally biased region" description="Basic and acidic residues" evidence="1">
    <location>
        <begin position="630"/>
        <end position="642"/>
    </location>
</feature>
<feature type="region of interest" description="Disordered" evidence="1">
    <location>
        <begin position="493"/>
        <end position="554"/>
    </location>
</feature>
<dbReference type="SUPFAM" id="SSF81995">
    <property type="entry name" value="beta-sandwich domain of Sec23/24"/>
    <property type="match status" value="1"/>
</dbReference>
<evidence type="ECO:0008006" key="4">
    <source>
        <dbReference type="Google" id="ProtNLM"/>
    </source>
</evidence>
<sequence length="1145" mass="122152">MNKNPFIPQPSYTPQQPPLPPGPPPPLQPAQADYSAYWAAAASAQAQQQHGQAAAAQYNPQWPAAQPPRPPAEQSALYANYGYGPQQNHWQRQQQQQQQQQQFHHPPPPPVAQPPPPPPGYNPYQPAVGYTPYLPQVTPMAQAYPMQHPQQQQPGQQMFPLQIPQQQNRNVHHPSPQHLPPAKRQRFDGPSQIQQQHRPQPPPPPQFQPPPAPSQGMSMGYNQPGVGGRGGGPMSGNSMTMGRGGGNSNRGGGTGGGRGSRGQPGGNRGGMGSRGRNGSGYVGGGGGGGRGSLRGHGSRGNFGGGNNRRGGGSFNLNSGSYSHQPSNFRGRGQGHSNRGGRHDGTFGTREGSMSSSFGSIGKKDENKRTLTDFRIIGLEIQELSWAWGTLPSSLAAKVELAKPEIEEDALDEHPVDVEANTPLADGTPVKPPEGEPISGGDHEKLSNGDDATAVTEHNVTVVKVEDESVVHTHAPEPVDAPPSRIRIYFHTPVTAEDAQPIPHSSTTNPVPSDSRKGKRKKLEDDDMDLEEGRTQPPPPHMSDDRSSVAPSVAETASETDWLMAAIVEGEDAEHDGDEEEVGAQLHVSENAEFLDDDVVIHNGISDAHGIFDVDMAGVDKTHTEAGTGSHNDDPNDEAEHVASAHVDGPESAVSAPVEQEDGRNGVNGSSMSTKDVDAKVLPSDNEGKPHDASDVAALPEAPILSSLSSSDDAASSVNVSVSDAISSVSLPHPIFSLAYSETQTADHVGCAETQVSEPSQATTVKEESQTAPLSRSTTLVDIDSQPPGLNSSVASLVEGNGESTQTTDAHLDHLPEPPASPLSNMQSASTSTASAHGDTIPNMEAKSARTPSANRLSISYANGGRRLIIDAEVVESMKVYRAEGRIEVRVSISMDGEKDLKGIILEGLSDTTHSYVPLLFSVEAVESDSTLPPFTKSELPTSVTLIAYLDTTRPLSEPKWVKTGDIQDWLRSMFGRMFWVAGDAAEGWEKKIAIVDPDPPPTIRNVLDGWAVNSPVGAQNERERFVKTHMTEMDNLLEILLRLVRGERATPFLSGPTISTPSIVGPLLSALSPDSAHGGQQTHVSLAVLAIFRLATEYAQKAVGEKGKSDVDGRVGEIIRCLPSHLIYKSLDGIFKEWRVEKKGH</sequence>
<dbReference type="OMA" id="RIYFHTP"/>
<evidence type="ECO:0000313" key="2">
    <source>
        <dbReference type="EMBL" id="SJL01663.1"/>
    </source>
</evidence>
<feature type="region of interest" description="Disordered" evidence="1">
    <location>
        <begin position="754"/>
        <end position="839"/>
    </location>
</feature>
<proteinExistence type="predicted"/>
<feature type="compositionally biased region" description="Gly residues" evidence="1">
    <location>
        <begin position="225"/>
        <end position="234"/>
    </location>
</feature>
<organism evidence="2 3">
    <name type="scientific">Armillaria ostoyae</name>
    <name type="common">Armillaria root rot fungus</name>
    <dbReference type="NCBI Taxonomy" id="47428"/>
    <lineage>
        <taxon>Eukaryota</taxon>
        <taxon>Fungi</taxon>
        <taxon>Dikarya</taxon>
        <taxon>Basidiomycota</taxon>
        <taxon>Agaricomycotina</taxon>
        <taxon>Agaricomycetes</taxon>
        <taxon>Agaricomycetidae</taxon>
        <taxon>Agaricales</taxon>
        <taxon>Marasmiineae</taxon>
        <taxon>Physalacriaceae</taxon>
        <taxon>Armillaria</taxon>
    </lineage>
</organism>
<dbReference type="OrthoDB" id="431557at2759"/>
<dbReference type="AlphaFoldDB" id="A0A284QYW0"/>
<evidence type="ECO:0000313" key="3">
    <source>
        <dbReference type="Proteomes" id="UP000219338"/>
    </source>
</evidence>
<feature type="compositionally biased region" description="Pro residues" evidence="1">
    <location>
        <begin position="199"/>
        <end position="213"/>
    </location>
</feature>
<feature type="compositionally biased region" description="Polar residues" evidence="1">
    <location>
        <begin position="821"/>
        <end position="834"/>
    </location>
</feature>
<feature type="region of interest" description="Disordered" evidence="1">
    <location>
        <begin position="407"/>
        <end position="445"/>
    </location>
</feature>
<dbReference type="STRING" id="47428.A0A284QYW0"/>
<evidence type="ECO:0000256" key="1">
    <source>
        <dbReference type="SAM" id="MobiDB-lite"/>
    </source>
</evidence>
<accession>A0A284QYW0</accession>